<evidence type="ECO:0000313" key="2">
    <source>
        <dbReference type="Proteomes" id="UP000309997"/>
    </source>
</evidence>
<proteinExistence type="predicted"/>
<keyword evidence="2" id="KW-1185">Reference proteome</keyword>
<organism evidence="1 2">
    <name type="scientific">Populus alba</name>
    <name type="common">White poplar</name>
    <dbReference type="NCBI Taxonomy" id="43335"/>
    <lineage>
        <taxon>Eukaryota</taxon>
        <taxon>Viridiplantae</taxon>
        <taxon>Streptophyta</taxon>
        <taxon>Embryophyta</taxon>
        <taxon>Tracheophyta</taxon>
        <taxon>Spermatophyta</taxon>
        <taxon>Magnoliopsida</taxon>
        <taxon>eudicotyledons</taxon>
        <taxon>Gunneridae</taxon>
        <taxon>Pentapetalae</taxon>
        <taxon>rosids</taxon>
        <taxon>fabids</taxon>
        <taxon>Malpighiales</taxon>
        <taxon>Salicaceae</taxon>
        <taxon>Saliceae</taxon>
        <taxon>Populus</taxon>
    </lineage>
</organism>
<reference evidence="1 2" key="1">
    <citation type="journal article" date="2024" name="Plant Biotechnol. J.">
        <title>Genome and CRISPR/Cas9 system of a widespread forest tree (Populus alba) in the world.</title>
        <authorList>
            <person name="Liu Y.J."/>
            <person name="Jiang P.F."/>
            <person name="Han X.M."/>
            <person name="Li X.Y."/>
            <person name="Wang H.M."/>
            <person name="Wang Y.J."/>
            <person name="Wang X.X."/>
            <person name="Zeng Q.Y."/>
        </authorList>
    </citation>
    <scope>NUCLEOTIDE SEQUENCE [LARGE SCALE GENOMIC DNA]</scope>
    <source>
        <strain evidence="2">cv. PAL-ZL1</strain>
    </source>
</reference>
<comment type="caution">
    <text evidence="1">The sequence shown here is derived from an EMBL/GenBank/DDBJ whole genome shotgun (WGS) entry which is preliminary data.</text>
</comment>
<protein>
    <submittedName>
        <fullName evidence="1">Uncharacterized protein</fullName>
    </submittedName>
</protein>
<gene>
    <name evidence="1" type="ORF">D5086_033127</name>
</gene>
<dbReference type="Proteomes" id="UP000309997">
    <property type="component" value="Unassembled WGS sequence"/>
</dbReference>
<dbReference type="EMBL" id="RCHU02000019">
    <property type="protein sequence ID" value="KAL3565081.1"/>
    <property type="molecule type" value="Genomic_DNA"/>
</dbReference>
<sequence>PSAGVAPIPRLEPPLHKSRHHKKNNKRGPTVVVASSSSSSWVAFNGGEQDHYAVLGLERTATSADIKKAYRLLPRKYHPDVSKHSQACELFKSVRHAYETLGSLSSLTFSSVMALFDRQLDAEYKIGYFIAWILGGRGGVLLVLCLHFASLASGKTSSSTVAPVVAALCVGSNLASIASVPVC</sequence>
<name>A0ACC4AFY2_POPAL</name>
<feature type="non-terminal residue" evidence="1">
    <location>
        <position position="1"/>
    </location>
</feature>
<accession>A0ACC4AFY2</accession>
<evidence type="ECO:0000313" key="1">
    <source>
        <dbReference type="EMBL" id="KAL3565081.1"/>
    </source>
</evidence>